<reference evidence="1 2" key="1">
    <citation type="submission" date="2022-09" db="EMBL/GenBank/DDBJ databases">
        <title>New species of Phenylobacterium.</title>
        <authorList>
            <person name="Mieszkin S."/>
        </authorList>
    </citation>
    <scope>NUCLEOTIDE SEQUENCE [LARGE SCALE GENOMIC DNA]</scope>
    <source>
        <strain evidence="1 2">HK31-G</strain>
    </source>
</reference>
<protein>
    <submittedName>
        <fullName evidence="1">Transglutaminase-like cysteine peptidase</fullName>
    </submittedName>
</protein>
<name>A0ABW6CJD6_9CAUL</name>
<gene>
    <name evidence="1" type="ORF">OCL97_04295</name>
</gene>
<keyword evidence="2" id="KW-1185">Reference proteome</keyword>
<dbReference type="Pfam" id="PF06035">
    <property type="entry name" value="Peptidase_C93"/>
    <property type="match status" value="1"/>
</dbReference>
<organism evidence="1 2">
    <name type="scientific">Phenylobacterium ferrooxidans</name>
    <dbReference type="NCBI Taxonomy" id="2982689"/>
    <lineage>
        <taxon>Bacteria</taxon>
        <taxon>Pseudomonadati</taxon>
        <taxon>Pseudomonadota</taxon>
        <taxon>Alphaproteobacteria</taxon>
        <taxon>Caulobacterales</taxon>
        <taxon>Caulobacteraceae</taxon>
        <taxon>Phenylobacterium</taxon>
    </lineage>
</organism>
<dbReference type="EMBL" id="JAOTJD010000005">
    <property type="protein sequence ID" value="MFD3263185.1"/>
    <property type="molecule type" value="Genomic_DNA"/>
</dbReference>
<sequence>MSRPLDKRIIWVLALMFCGGVWTGLALAVRSWSADLLTSVNRSANVVDRRTQPLEVGGDTDGVFDCEDYALLKRRLLIEAGVSPADLHLWAVTTSRGARHMVLEAKGVILDNLTPWAIPRKDVTYYSGWTAR</sequence>
<dbReference type="RefSeq" id="WP_377367920.1">
    <property type="nucleotide sequence ID" value="NZ_JAOTJD010000005.1"/>
</dbReference>
<dbReference type="Proteomes" id="UP001598130">
    <property type="component" value="Unassembled WGS sequence"/>
</dbReference>
<dbReference type="Gene3D" id="3.10.620.30">
    <property type="match status" value="1"/>
</dbReference>
<comment type="caution">
    <text evidence="1">The sequence shown here is derived from an EMBL/GenBank/DDBJ whole genome shotgun (WGS) entry which is preliminary data.</text>
</comment>
<evidence type="ECO:0000313" key="1">
    <source>
        <dbReference type="EMBL" id="MFD3263185.1"/>
    </source>
</evidence>
<dbReference type="InterPro" id="IPR010319">
    <property type="entry name" value="Transglutaminase-like_Cys_pept"/>
</dbReference>
<proteinExistence type="predicted"/>
<evidence type="ECO:0000313" key="2">
    <source>
        <dbReference type="Proteomes" id="UP001598130"/>
    </source>
</evidence>
<accession>A0ABW6CJD6</accession>